<evidence type="ECO:0000313" key="1">
    <source>
        <dbReference type="EMBL" id="KAE9397183.1"/>
    </source>
</evidence>
<keyword evidence="2" id="KW-1185">Reference proteome</keyword>
<proteinExistence type="predicted"/>
<dbReference type="AlphaFoldDB" id="A0A6A4HH19"/>
<gene>
    <name evidence="1" type="ORF">BT96DRAFT_966275</name>
</gene>
<name>A0A6A4HH19_9AGAR</name>
<dbReference type="InterPro" id="IPR041078">
    <property type="entry name" value="Plavaka"/>
</dbReference>
<accession>A0A6A4HH19</accession>
<dbReference type="Pfam" id="PF18759">
    <property type="entry name" value="Plavaka"/>
    <property type="match status" value="2"/>
</dbReference>
<reference evidence="1" key="1">
    <citation type="journal article" date="2019" name="Environ. Microbiol.">
        <title>Fungal ecological strategies reflected in gene transcription - a case study of two litter decomposers.</title>
        <authorList>
            <person name="Barbi F."/>
            <person name="Kohler A."/>
            <person name="Barry K."/>
            <person name="Baskaran P."/>
            <person name="Daum C."/>
            <person name="Fauchery L."/>
            <person name="Ihrmark K."/>
            <person name="Kuo A."/>
            <person name="LaButti K."/>
            <person name="Lipzen A."/>
            <person name="Morin E."/>
            <person name="Grigoriev I.V."/>
            <person name="Henrissat B."/>
            <person name="Lindahl B."/>
            <person name="Martin F."/>
        </authorList>
    </citation>
    <scope>NUCLEOTIDE SEQUENCE</scope>
    <source>
        <strain evidence="1">JB14</strain>
    </source>
</reference>
<dbReference type="EMBL" id="ML769501">
    <property type="protein sequence ID" value="KAE9397183.1"/>
    <property type="molecule type" value="Genomic_DNA"/>
</dbReference>
<organism evidence="1 2">
    <name type="scientific">Gymnopus androsaceus JB14</name>
    <dbReference type="NCBI Taxonomy" id="1447944"/>
    <lineage>
        <taxon>Eukaryota</taxon>
        <taxon>Fungi</taxon>
        <taxon>Dikarya</taxon>
        <taxon>Basidiomycota</taxon>
        <taxon>Agaricomycotina</taxon>
        <taxon>Agaricomycetes</taxon>
        <taxon>Agaricomycetidae</taxon>
        <taxon>Agaricales</taxon>
        <taxon>Marasmiineae</taxon>
        <taxon>Omphalotaceae</taxon>
        <taxon>Gymnopus</taxon>
    </lineage>
</organism>
<dbReference type="Proteomes" id="UP000799118">
    <property type="component" value="Unassembled WGS sequence"/>
</dbReference>
<sequence length="586" mass="66859">MDGTAPLPNRSFAPFASEMDWRIVEWVVKDGIGHKSFDRLLDIPGVAGKLGLSYKNVAGLHKHIDSLQPRAGEWKIRSLQFKDHPEQDFVLRYREVIEAVKSLWGDPSLAEHLVYKPRKVFLDSKKLSRVYSEMWDGKWWQYTQKQLPKGATVAPLIIATDKTQLTQFSGSKQAYPACILLAYLPVDKMPKDSLTRHEYSGCYQCLFHNAMCHVLSPLILAGRKGVEMAMYPILASYVANYPEQCLITCSKSGTCPKCQVKAVNLGSQKPSPKQTQAWTLGVMQESQQSTSFTAQYFDACMAEEVLGYVYVPFWNELPFTDIHFSNGISSLSQISGTERKNMGKILLGCLIGSTMPKKAITAVRAILDFIYLAQYPTHNDNTLGYALNTWHNNNNSFLEIGIRDDFNIPKFHSLVHYVEMIQFFGATDNYNTEMFERLHIDFAKKAWRTSNKRDEFPQMTRWLSHQENIQSFNQELSWILEQQQLSVSPKPKAATTISSCIFLPKNPTAIGKSFASIQKSHNIPHFQEHLTCYLEMLKPGSTNADVEDSTTKPLPFDRLDLYYSFKFSPESLDDEKETEMQQKLFH</sequence>
<evidence type="ECO:0000313" key="2">
    <source>
        <dbReference type="Proteomes" id="UP000799118"/>
    </source>
</evidence>
<protein>
    <submittedName>
        <fullName evidence="1">Uncharacterized protein</fullName>
    </submittedName>
</protein>
<dbReference type="OrthoDB" id="2576233at2759"/>